<dbReference type="InterPro" id="IPR007473">
    <property type="entry name" value="RlmJ"/>
</dbReference>
<feature type="binding site" evidence="1">
    <location>
        <position position="165"/>
    </location>
    <ligand>
        <name>S-adenosyl-L-methionine</name>
        <dbReference type="ChEBI" id="CHEBI:59789"/>
    </ligand>
</feature>
<proteinExistence type="inferred from homology"/>
<dbReference type="RefSeq" id="WP_133879631.1">
    <property type="nucleotide sequence ID" value="NZ_MWIN01000022.1"/>
</dbReference>
<dbReference type="GO" id="GO:0036307">
    <property type="term" value="F:23S rRNA (adenine(2030)-N(6))-methyltransferase activity"/>
    <property type="evidence" value="ECO:0007669"/>
    <property type="project" value="UniProtKB-UniRule"/>
</dbReference>
<feature type="binding site" evidence="1">
    <location>
        <position position="105"/>
    </location>
    <ligand>
        <name>S-adenosyl-L-methionine</name>
        <dbReference type="ChEBI" id="CHEBI:59789"/>
    </ligand>
</feature>
<organism evidence="2 3">
    <name type="scientific">Panacagrimonas perspica</name>
    <dbReference type="NCBI Taxonomy" id="381431"/>
    <lineage>
        <taxon>Bacteria</taxon>
        <taxon>Pseudomonadati</taxon>
        <taxon>Pseudomonadota</taxon>
        <taxon>Gammaproteobacteria</taxon>
        <taxon>Nevskiales</taxon>
        <taxon>Nevskiaceae</taxon>
        <taxon>Panacagrimonas</taxon>
    </lineage>
</organism>
<dbReference type="GO" id="GO:0005829">
    <property type="term" value="C:cytosol"/>
    <property type="evidence" value="ECO:0007669"/>
    <property type="project" value="TreeGrafter"/>
</dbReference>
<keyword evidence="3" id="KW-1185">Reference proteome</keyword>
<dbReference type="AlphaFoldDB" id="A0A4S3K1M7"/>
<evidence type="ECO:0000313" key="2">
    <source>
        <dbReference type="EMBL" id="TDU31001.1"/>
    </source>
</evidence>
<dbReference type="HAMAP" id="MF_00934">
    <property type="entry name" value="23SrRNA_methyltr_J"/>
    <property type="match status" value="1"/>
</dbReference>
<dbReference type="SUPFAM" id="SSF53335">
    <property type="entry name" value="S-adenosyl-L-methionine-dependent methyltransferases"/>
    <property type="match status" value="1"/>
</dbReference>
<feature type="binding site" evidence="1">
    <location>
        <position position="41"/>
    </location>
    <ligand>
        <name>S-adenosyl-L-methionine</name>
        <dbReference type="ChEBI" id="CHEBI:59789"/>
    </ligand>
</feature>
<keyword evidence="1" id="KW-0698">rRNA processing</keyword>
<feature type="binding site" evidence="1">
    <location>
        <position position="18"/>
    </location>
    <ligand>
        <name>S-adenosyl-L-methionine</name>
        <dbReference type="ChEBI" id="CHEBI:59789"/>
    </ligand>
</feature>
<keyword evidence="1" id="KW-0949">S-adenosyl-L-methionine</keyword>
<dbReference type="Proteomes" id="UP000295341">
    <property type="component" value="Unassembled WGS sequence"/>
</dbReference>
<evidence type="ECO:0000313" key="3">
    <source>
        <dbReference type="Proteomes" id="UP000295341"/>
    </source>
</evidence>
<dbReference type="GO" id="GO:0070475">
    <property type="term" value="P:rRNA base methylation"/>
    <property type="evidence" value="ECO:0007669"/>
    <property type="project" value="UniProtKB-UniRule"/>
</dbReference>
<dbReference type="EC" id="2.1.1.266" evidence="1"/>
<feature type="binding site" evidence="1">
    <location>
        <position position="123"/>
    </location>
    <ligand>
        <name>S-adenosyl-L-methionine</name>
        <dbReference type="ChEBI" id="CHEBI:59789"/>
    </ligand>
</feature>
<protein>
    <recommendedName>
        <fullName evidence="1">Ribosomal RNA large subunit methyltransferase J</fullName>
        <ecNumber evidence="1">2.1.1.266</ecNumber>
    </recommendedName>
    <alternativeName>
        <fullName evidence="1">23S rRNA (adenine(2030)-N6)-methyltransferase</fullName>
    </alternativeName>
    <alternativeName>
        <fullName evidence="1">23S rRNA m6A2030 methyltransferase</fullName>
    </alternativeName>
</protein>
<comment type="similarity">
    <text evidence="1">Belongs to the RlmJ family.</text>
</comment>
<comment type="caution">
    <text evidence="2">The sequence shown here is derived from an EMBL/GenBank/DDBJ whole genome shotgun (WGS) entry which is preliminary data.</text>
</comment>
<feature type="site" description="Interaction with substrate rRNA" evidence="1">
    <location>
        <position position="3"/>
    </location>
</feature>
<dbReference type="PANTHER" id="PTHR37426">
    <property type="entry name" value="RIBOSOMAL RNA LARGE SUBUNIT METHYLTRANSFERASE J"/>
    <property type="match status" value="1"/>
</dbReference>
<dbReference type="PANTHER" id="PTHR37426:SF1">
    <property type="entry name" value="RIBOSOMAL RNA LARGE SUBUNIT METHYLTRANSFERASE J"/>
    <property type="match status" value="1"/>
</dbReference>
<dbReference type="InterPro" id="IPR029063">
    <property type="entry name" value="SAM-dependent_MTases_sf"/>
</dbReference>
<accession>A0A4S3K1M7</accession>
<name>A0A4S3K1M7_9GAMM</name>
<keyword evidence="1 2" id="KW-0489">Methyltransferase</keyword>
<comment type="subunit">
    <text evidence="1">Monomer.</text>
</comment>
<dbReference type="EMBL" id="SOBT01000008">
    <property type="protein sequence ID" value="TDU31001.1"/>
    <property type="molecule type" value="Genomic_DNA"/>
</dbReference>
<dbReference type="GO" id="GO:0003723">
    <property type="term" value="F:RNA binding"/>
    <property type="evidence" value="ECO:0007669"/>
    <property type="project" value="UniProtKB-UniRule"/>
</dbReference>
<gene>
    <name evidence="1" type="primary">rlmJ</name>
    <name evidence="2" type="ORF">DFR24_0359</name>
</gene>
<evidence type="ECO:0000256" key="1">
    <source>
        <dbReference type="HAMAP-Rule" id="MF_00934"/>
    </source>
</evidence>
<comment type="function">
    <text evidence="1">Specifically methylates the adenine in position 2030 of 23S rRNA.</text>
</comment>
<dbReference type="OrthoDB" id="9791274at2"/>
<feature type="binding site" evidence="1">
    <location>
        <begin position="145"/>
        <end position="146"/>
    </location>
    <ligand>
        <name>S-adenosyl-L-methionine</name>
        <dbReference type="ChEBI" id="CHEBI:59789"/>
    </ligand>
</feature>
<comment type="catalytic activity">
    <reaction evidence="1">
        <text>adenosine(2030) in 23S rRNA + S-adenosyl-L-methionine = N(6)-methyladenosine(2030) in 23S rRNA + S-adenosyl-L-homocysteine + H(+)</text>
        <dbReference type="Rhea" id="RHEA:43736"/>
        <dbReference type="Rhea" id="RHEA-COMP:10668"/>
        <dbReference type="Rhea" id="RHEA-COMP:10669"/>
        <dbReference type="ChEBI" id="CHEBI:15378"/>
        <dbReference type="ChEBI" id="CHEBI:57856"/>
        <dbReference type="ChEBI" id="CHEBI:59789"/>
        <dbReference type="ChEBI" id="CHEBI:74411"/>
        <dbReference type="ChEBI" id="CHEBI:74449"/>
        <dbReference type="EC" id="2.1.1.266"/>
    </reaction>
</comment>
<keyword evidence="1 2" id="KW-0808">Transferase</keyword>
<reference evidence="2 3" key="1">
    <citation type="submission" date="2019-03" db="EMBL/GenBank/DDBJ databases">
        <title>Genomic Encyclopedia of Type Strains, Phase IV (KMG-IV): sequencing the most valuable type-strain genomes for metagenomic binning, comparative biology and taxonomic classification.</title>
        <authorList>
            <person name="Goeker M."/>
        </authorList>
    </citation>
    <scope>NUCLEOTIDE SEQUENCE [LARGE SCALE GENOMIC DNA]</scope>
    <source>
        <strain evidence="2 3">DSM 26377</strain>
    </source>
</reference>
<dbReference type="Pfam" id="PF04378">
    <property type="entry name" value="RsmJ"/>
    <property type="match status" value="1"/>
</dbReference>
<sequence>MHYRHAFHAGNFADVLKHVLLIGLLESLGRKDKPWCFLDTHAGAGQYDLASESADSTGEWREGIGRLQRAPDMPAMVTRYLDLVAWPDQGPAARALKHSRVYPGSPMFAAKLARPGDRIVCCEAAPAIAAQLRAYVPEAQVHVRNGYEAHGLLPPREKRGLVLVDPPFEARDEFDVASSFLVQAVERFTNGVYAFWYPLKNRHDVERFVRRTRRDTACPSLSCTLENGAPGEGQMRSCGLLILNPPFGFAEEARTVLAWLAPRLAQGPRPVWTVEAAGVEK</sequence>
<feature type="active site" description="Proton acceptor" evidence="1">
    <location>
        <position position="165"/>
    </location>
</feature>
<dbReference type="Gene3D" id="3.40.50.150">
    <property type="entry name" value="Vaccinia Virus protein VP39"/>
    <property type="match status" value="1"/>
</dbReference>
<keyword evidence="1" id="KW-0694">RNA-binding</keyword>